<dbReference type="Pfam" id="PF16596">
    <property type="entry name" value="MFMR_assoc"/>
    <property type="match status" value="1"/>
</dbReference>
<feature type="compositionally biased region" description="Basic and acidic residues" evidence="1">
    <location>
        <begin position="128"/>
        <end position="140"/>
    </location>
</feature>
<evidence type="ECO:0008006" key="5">
    <source>
        <dbReference type="Google" id="ProtNLM"/>
    </source>
</evidence>
<feature type="compositionally biased region" description="Polar residues" evidence="1">
    <location>
        <begin position="420"/>
        <end position="431"/>
    </location>
</feature>
<feature type="region of interest" description="Disordered" evidence="1">
    <location>
        <begin position="115"/>
        <end position="231"/>
    </location>
</feature>
<protein>
    <recommendedName>
        <fullName evidence="5">BZIP domain-containing protein</fullName>
    </recommendedName>
</protein>
<reference evidence="4" key="1">
    <citation type="submission" date="2018-02" db="EMBL/GenBank/DDBJ databases">
        <authorList>
            <person name="Cohen D.B."/>
            <person name="Kent A.D."/>
        </authorList>
    </citation>
    <scope>NUCLEOTIDE SEQUENCE</scope>
</reference>
<feature type="domain" description="BZIP" evidence="2">
    <location>
        <begin position="357"/>
        <end position="394"/>
    </location>
</feature>
<dbReference type="PANTHER" id="PTHR31808:SF2">
    <property type="entry name" value="OS04G0596300 PROTEIN"/>
    <property type="match status" value="1"/>
</dbReference>
<dbReference type="GO" id="GO:0003700">
    <property type="term" value="F:DNA-binding transcription factor activity"/>
    <property type="evidence" value="ECO:0007669"/>
    <property type="project" value="InterPro"/>
</dbReference>
<dbReference type="InterPro" id="IPR004827">
    <property type="entry name" value="bZIP"/>
</dbReference>
<feature type="compositionally biased region" description="Polar residues" evidence="1">
    <location>
        <begin position="147"/>
        <end position="157"/>
    </location>
</feature>
<evidence type="ECO:0000259" key="3">
    <source>
        <dbReference type="Pfam" id="PF07777"/>
    </source>
</evidence>
<feature type="compositionally biased region" description="Polar residues" evidence="1">
    <location>
        <begin position="191"/>
        <end position="224"/>
    </location>
</feature>
<dbReference type="Pfam" id="PF00170">
    <property type="entry name" value="bZIP_1"/>
    <property type="match status" value="1"/>
</dbReference>
<feature type="region of interest" description="Disordered" evidence="1">
    <location>
        <begin position="1"/>
        <end position="44"/>
    </location>
</feature>
<dbReference type="AlphaFoldDB" id="A0A2N9G8F5"/>
<evidence type="ECO:0000259" key="2">
    <source>
        <dbReference type="Pfam" id="PF00170"/>
    </source>
</evidence>
<dbReference type="InterPro" id="IPR038925">
    <property type="entry name" value="At3g17800-like"/>
</dbReference>
<evidence type="ECO:0000256" key="1">
    <source>
        <dbReference type="SAM" id="MobiDB-lite"/>
    </source>
</evidence>
<gene>
    <name evidence="4" type="ORF">FSB_LOCUS23343</name>
</gene>
<feature type="domain" description="G-box binding protein multifunctional mosaic region" evidence="3">
    <location>
        <begin position="1"/>
        <end position="98"/>
    </location>
</feature>
<proteinExistence type="predicted"/>
<evidence type="ECO:0000313" key="4">
    <source>
        <dbReference type="EMBL" id="SPC95461.1"/>
    </source>
</evidence>
<name>A0A2N9G8F5_FAGSY</name>
<dbReference type="InterPro" id="IPR012900">
    <property type="entry name" value="MFMR"/>
</dbReference>
<dbReference type="InterPro" id="IPR008479">
    <property type="entry name" value="DUF760"/>
</dbReference>
<feature type="compositionally biased region" description="Basic and acidic residues" evidence="1">
    <location>
        <begin position="1"/>
        <end position="16"/>
    </location>
</feature>
<dbReference type="Pfam" id="PF07777">
    <property type="entry name" value="MFMR"/>
    <property type="match status" value="1"/>
</dbReference>
<accession>A0A2N9G8F5</accession>
<dbReference type="PANTHER" id="PTHR31808">
    <property type="entry name" value="EXPRESSED PROTEIN"/>
    <property type="match status" value="1"/>
</dbReference>
<feature type="region of interest" description="Disordered" evidence="1">
    <location>
        <begin position="398"/>
        <end position="442"/>
    </location>
</feature>
<dbReference type="Pfam" id="PF05542">
    <property type="entry name" value="DUF760"/>
    <property type="match status" value="1"/>
</dbReference>
<sequence>MGSSEMDKQAKEKEPKTPPAATATQEQSSTTTTGAVNPDWSGFQAYSPIPPHGFLASSPQAPPYMWGVQHIMPPYGTPPHPYVAMYPHGGIYAHPSMPPGSYPFSPFAMPSPNGMAEASGNTPGNMEADGKPSEVKEKLPIKRSKGSLGSLNMITGKNNEHAKTSGASANGVYSKSAESGSEGTSDGSDANSQSDSQLKSGQDSMEAEASQNGNSVHGPQNGGPNTPHAMVNQGMAMVPMSGAGAAPLAVAGPTTNLNIGMDYWGAPTSSAIPAMRGKVPSTPVAGGIVTGSRDSVQSQLWLQTDTFQCMLKYASLSFLRQIGMKQIIFRIPGMKESLRDKEGSSRIENLLVDPGCAECDELAQRAEALKEENANLRSEVSRIRSDYEQLLSENASLKERLGEVPGHEDVRSGRNDQHLSSETQQTRQTELVQGGPENADTRCYERRVGGNSVGQWSEPESCPSVCIPKLGTGLHKCRARGLTVKASGDSSDNLVPFAPLEFESPVGQLLAQILQTHPHLLPAAVDQQLENLQTHRDAQGDDTSSFQDLLYKRIAEVREKERRKALEEIIYCLIVQKFVDNNILMIPRISATSDPTGQVDFWPNQEQKLESVHSLEAFEMIQSHLSLVLGERLVGPLDTTVQISKIKLGKLYAASIMYGYFLKRVDERFQLERTMKTLPDGLSKDLVSFEDPAPRKQLWDPDSLIRVFPDDGGESDNDEGRLYRLRSYVMYLDAETLQRYATIRSKEAISLIEKQTQALFGRPDIRIAEDGSVDTSNDEVLSITFSGLTMLVLEAVAFGSFLWDAESYVESKYHFVKG</sequence>
<feature type="compositionally biased region" description="Low complexity" evidence="1">
    <location>
        <begin position="176"/>
        <end position="190"/>
    </location>
</feature>
<feature type="compositionally biased region" description="Low complexity" evidence="1">
    <location>
        <begin position="20"/>
        <end position="33"/>
    </location>
</feature>
<organism evidence="4">
    <name type="scientific">Fagus sylvatica</name>
    <name type="common">Beechnut</name>
    <dbReference type="NCBI Taxonomy" id="28930"/>
    <lineage>
        <taxon>Eukaryota</taxon>
        <taxon>Viridiplantae</taxon>
        <taxon>Streptophyta</taxon>
        <taxon>Embryophyta</taxon>
        <taxon>Tracheophyta</taxon>
        <taxon>Spermatophyta</taxon>
        <taxon>Magnoliopsida</taxon>
        <taxon>eudicotyledons</taxon>
        <taxon>Gunneridae</taxon>
        <taxon>Pentapetalae</taxon>
        <taxon>rosids</taxon>
        <taxon>fabids</taxon>
        <taxon>Fagales</taxon>
        <taxon>Fagaceae</taxon>
        <taxon>Fagus</taxon>
    </lineage>
</organism>
<feature type="compositionally biased region" description="Basic and acidic residues" evidence="1">
    <location>
        <begin position="398"/>
        <end position="419"/>
    </location>
</feature>
<dbReference type="EMBL" id="OIVN01001569">
    <property type="protein sequence ID" value="SPC95461.1"/>
    <property type="molecule type" value="Genomic_DNA"/>
</dbReference>